<accession>A0A5N6EFU0</accession>
<evidence type="ECO:0000313" key="3">
    <source>
        <dbReference type="Proteomes" id="UP000326799"/>
    </source>
</evidence>
<evidence type="ECO:0000313" key="2">
    <source>
        <dbReference type="EMBL" id="KAB8216278.1"/>
    </source>
</evidence>
<sequence length="494" mass="55359">MSCDSSMDHQVVEYQRNLMVEEGISMPSEIACDDLQMNMSKSYHWGPSAGPTAQTHYLPTFSGRPAQQQANRRGPVKATGFRGVDEIPVESDARSTPDKVPMSRPPQAILPRIGLLARDALEGLLDTVSVMVRSAFSGIRYPLQFILVLYLMMYIWLFAFTGLYEHLAGMVCNQPVLSYVPRAYGFCNNSDTTPPSVPLNFTQSAEAQEQLGMVFRQAGEGANLAFQIKSNQHAVRDLAMRVRLSELDNREAIAQQLGQIIYTSKPLVRKLSKFSAKVNTVRNTIIARDNHALKTLSSIQELRHSPLLIVLTLIDPFGLLLSHTVLAADEAELRRSFVQTVESIVESIPNLVKNAQGLLQDLDILEEAHNAIADLTKRSEKANDLSARQRDILTKLWDSLTGEDPNSPLLKDLTEYYKQARLVVAAVIVTLQDMQNNMEEFRDIHKKQVLVDSNTPLEVHMEEIRRAVDSLNQQMLSLDGRDTVFRQGIQAEFI</sequence>
<dbReference type="EMBL" id="ML733484">
    <property type="protein sequence ID" value="KAB8216278.1"/>
    <property type="molecule type" value="Genomic_DNA"/>
</dbReference>
<dbReference type="AlphaFoldDB" id="A0A5N6EFU0"/>
<organism evidence="2 3">
    <name type="scientific">Aspergillus novoparasiticus</name>
    <dbReference type="NCBI Taxonomy" id="986946"/>
    <lineage>
        <taxon>Eukaryota</taxon>
        <taxon>Fungi</taxon>
        <taxon>Dikarya</taxon>
        <taxon>Ascomycota</taxon>
        <taxon>Pezizomycotina</taxon>
        <taxon>Eurotiomycetes</taxon>
        <taxon>Eurotiomycetidae</taxon>
        <taxon>Eurotiales</taxon>
        <taxon>Aspergillaceae</taxon>
        <taxon>Aspergillus</taxon>
        <taxon>Aspergillus subgen. Circumdati</taxon>
    </lineage>
</organism>
<gene>
    <name evidence="2" type="ORF">BDV33DRAFT_207559</name>
</gene>
<dbReference type="Proteomes" id="UP000326799">
    <property type="component" value="Unassembled WGS sequence"/>
</dbReference>
<feature type="transmembrane region" description="Helical" evidence="1">
    <location>
        <begin position="141"/>
        <end position="164"/>
    </location>
</feature>
<evidence type="ECO:0000256" key="1">
    <source>
        <dbReference type="SAM" id="Phobius"/>
    </source>
</evidence>
<proteinExistence type="predicted"/>
<protein>
    <submittedName>
        <fullName evidence="2">Uncharacterized protein</fullName>
    </submittedName>
</protein>
<keyword evidence="1" id="KW-0472">Membrane</keyword>
<name>A0A5N6EFU0_9EURO</name>
<keyword evidence="1" id="KW-0812">Transmembrane</keyword>
<reference evidence="2 3" key="1">
    <citation type="submission" date="2019-04" db="EMBL/GenBank/DDBJ databases">
        <title>Fungal friends and foes A comparative genomics study of 23 Aspergillus species from section Flavi.</title>
        <authorList>
            <consortium name="DOE Joint Genome Institute"/>
            <person name="Kjaerbolling I."/>
            <person name="Vesth T.C."/>
            <person name="Frisvad J.C."/>
            <person name="Nybo J.L."/>
            <person name="Theobald S."/>
            <person name="Kildgaard S."/>
            <person name="Petersen T.I."/>
            <person name="Kuo A."/>
            <person name="Sato A."/>
            <person name="Lyhne E.K."/>
            <person name="Kogle M.E."/>
            <person name="Wiebenga A."/>
            <person name="Kun R.S."/>
            <person name="Lubbers R.J."/>
            <person name="Makela M.R."/>
            <person name="Barry K."/>
            <person name="Chovatia M."/>
            <person name="Clum A."/>
            <person name="Daum C."/>
            <person name="Haridas S."/>
            <person name="He G."/>
            <person name="LaButti K."/>
            <person name="Lipzen A."/>
            <person name="Mondo S."/>
            <person name="Pangilinan J."/>
            <person name="Riley R."/>
            <person name="Salamov A."/>
            <person name="Simmons B.A."/>
            <person name="Magnuson J.K."/>
            <person name="Henrissat B."/>
            <person name="Mortensen U.H."/>
            <person name="Larsen T.O."/>
            <person name="De vries R.P."/>
            <person name="Grigoriev I.V."/>
            <person name="Machida M."/>
            <person name="Baker S.E."/>
            <person name="Andersen M.R."/>
        </authorList>
    </citation>
    <scope>NUCLEOTIDE SEQUENCE [LARGE SCALE GENOMIC DNA]</scope>
    <source>
        <strain evidence="2 3">CBS 126849</strain>
    </source>
</reference>
<keyword evidence="3" id="KW-1185">Reference proteome</keyword>
<keyword evidence="1" id="KW-1133">Transmembrane helix</keyword>